<dbReference type="PANTHER" id="PTHR21505:SF8">
    <property type="entry name" value="DPT-YFP REPRESSOR BY OVEREXPRESSION, ISOFORM D-RELATED"/>
    <property type="match status" value="1"/>
</dbReference>
<evidence type="ECO:0000313" key="3">
    <source>
        <dbReference type="Proteomes" id="UP001516400"/>
    </source>
</evidence>
<gene>
    <name evidence="2" type="ORF">HHI36_012587</name>
</gene>
<evidence type="ECO:0000313" key="2">
    <source>
        <dbReference type="EMBL" id="KAL3277236.1"/>
    </source>
</evidence>
<organism evidence="2 3">
    <name type="scientific">Cryptolaemus montrouzieri</name>
    <dbReference type="NCBI Taxonomy" id="559131"/>
    <lineage>
        <taxon>Eukaryota</taxon>
        <taxon>Metazoa</taxon>
        <taxon>Ecdysozoa</taxon>
        <taxon>Arthropoda</taxon>
        <taxon>Hexapoda</taxon>
        <taxon>Insecta</taxon>
        <taxon>Pterygota</taxon>
        <taxon>Neoptera</taxon>
        <taxon>Endopterygota</taxon>
        <taxon>Coleoptera</taxon>
        <taxon>Polyphaga</taxon>
        <taxon>Cucujiformia</taxon>
        <taxon>Coccinelloidea</taxon>
        <taxon>Coccinellidae</taxon>
        <taxon>Scymninae</taxon>
        <taxon>Scymnini</taxon>
        <taxon>Cryptolaemus</taxon>
    </lineage>
</organism>
<proteinExistence type="predicted"/>
<feature type="domain" description="MADF" evidence="1">
    <location>
        <begin position="11"/>
        <end position="109"/>
    </location>
</feature>
<dbReference type="InterPro" id="IPR006578">
    <property type="entry name" value="MADF-dom"/>
</dbReference>
<evidence type="ECO:0000259" key="1">
    <source>
        <dbReference type="PROSITE" id="PS51029"/>
    </source>
</evidence>
<keyword evidence="3" id="KW-1185">Reference proteome</keyword>
<protein>
    <recommendedName>
        <fullName evidence="1">MADF domain-containing protein</fullName>
    </recommendedName>
</protein>
<name>A0ABD2NEP8_9CUCU</name>
<dbReference type="AlphaFoldDB" id="A0ABD2NEP8"/>
<dbReference type="PANTHER" id="PTHR21505">
    <property type="entry name" value="MADF DOMAIN-CONTAINING PROTEIN-RELATED"/>
    <property type="match status" value="1"/>
</dbReference>
<dbReference type="PROSITE" id="PS51029">
    <property type="entry name" value="MADF"/>
    <property type="match status" value="1"/>
</dbReference>
<dbReference type="Pfam" id="PF10545">
    <property type="entry name" value="MADF_DNA_bdg"/>
    <property type="match status" value="1"/>
</dbReference>
<accession>A0ABD2NEP8</accession>
<dbReference type="EMBL" id="JABFTP020000103">
    <property type="protein sequence ID" value="KAL3277236.1"/>
    <property type="molecule type" value="Genomic_DNA"/>
</dbReference>
<dbReference type="SMART" id="SM00595">
    <property type="entry name" value="MADF"/>
    <property type="match status" value="1"/>
</dbReference>
<sequence length="113" mass="13304">MTRKQNQVIVDSISIYQSERCLWQVKPSKYHDHTKKDAAYNELVKKLEELEPDATKKSVVAQMNSLRSAFRKERKKVEASKKSGASADSIYKPVLWYYDLFDFQQEQDIQRKS</sequence>
<comment type="caution">
    <text evidence="2">The sequence shown here is derived from an EMBL/GenBank/DDBJ whole genome shotgun (WGS) entry which is preliminary data.</text>
</comment>
<dbReference type="Proteomes" id="UP001516400">
    <property type="component" value="Unassembled WGS sequence"/>
</dbReference>
<reference evidence="2 3" key="1">
    <citation type="journal article" date="2021" name="BMC Biol.">
        <title>Horizontally acquired antibacterial genes associated with adaptive radiation of ladybird beetles.</title>
        <authorList>
            <person name="Li H.S."/>
            <person name="Tang X.F."/>
            <person name="Huang Y.H."/>
            <person name="Xu Z.Y."/>
            <person name="Chen M.L."/>
            <person name="Du X.Y."/>
            <person name="Qiu B.Y."/>
            <person name="Chen P.T."/>
            <person name="Zhang W."/>
            <person name="Slipinski A."/>
            <person name="Escalona H.E."/>
            <person name="Waterhouse R.M."/>
            <person name="Zwick A."/>
            <person name="Pang H."/>
        </authorList>
    </citation>
    <scope>NUCLEOTIDE SEQUENCE [LARGE SCALE GENOMIC DNA]</scope>
    <source>
        <strain evidence="2">SYSU2018</strain>
    </source>
</reference>